<protein>
    <submittedName>
        <fullName evidence="1">Uncharacterized protein</fullName>
    </submittedName>
</protein>
<name>A0A8T0X622_PANVG</name>
<gene>
    <name evidence="1" type="ORF">PVAP13_1NG514719</name>
</gene>
<dbReference type="AlphaFoldDB" id="A0A8T0X622"/>
<dbReference type="EMBL" id="CM029038">
    <property type="protein sequence ID" value="KAG2651029.1"/>
    <property type="molecule type" value="Genomic_DNA"/>
</dbReference>
<keyword evidence="2" id="KW-1185">Reference proteome</keyword>
<dbReference type="Proteomes" id="UP000823388">
    <property type="component" value="Chromosome 1N"/>
</dbReference>
<evidence type="ECO:0000313" key="1">
    <source>
        <dbReference type="EMBL" id="KAG2651029.1"/>
    </source>
</evidence>
<organism evidence="1 2">
    <name type="scientific">Panicum virgatum</name>
    <name type="common">Blackwell switchgrass</name>
    <dbReference type="NCBI Taxonomy" id="38727"/>
    <lineage>
        <taxon>Eukaryota</taxon>
        <taxon>Viridiplantae</taxon>
        <taxon>Streptophyta</taxon>
        <taxon>Embryophyta</taxon>
        <taxon>Tracheophyta</taxon>
        <taxon>Spermatophyta</taxon>
        <taxon>Magnoliopsida</taxon>
        <taxon>Liliopsida</taxon>
        <taxon>Poales</taxon>
        <taxon>Poaceae</taxon>
        <taxon>PACMAD clade</taxon>
        <taxon>Panicoideae</taxon>
        <taxon>Panicodae</taxon>
        <taxon>Paniceae</taxon>
        <taxon>Panicinae</taxon>
        <taxon>Panicum</taxon>
        <taxon>Panicum sect. Hiantes</taxon>
    </lineage>
</organism>
<reference evidence="1" key="1">
    <citation type="submission" date="2020-05" db="EMBL/GenBank/DDBJ databases">
        <title>WGS assembly of Panicum virgatum.</title>
        <authorList>
            <person name="Lovell J.T."/>
            <person name="Jenkins J."/>
            <person name="Shu S."/>
            <person name="Juenger T.E."/>
            <person name="Schmutz J."/>
        </authorList>
    </citation>
    <scope>NUCLEOTIDE SEQUENCE</scope>
    <source>
        <strain evidence="1">AP13</strain>
    </source>
</reference>
<accession>A0A8T0X622</accession>
<evidence type="ECO:0000313" key="2">
    <source>
        <dbReference type="Proteomes" id="UP000823388"/>
    </source>
</evidence>
<sequence length="118" mass="13343">MRRDTPSFYSSIIPVSPTSSYSFVMEGTRRPLRRGRGRRLSPVAGDLWRLDRHRLARSGGARWASQSGQDGGSSGGRWWRDCDSMVTLHLCMMMVKRSSRLRFTMGGSLLGMAISYHM</sequence>
<comment type="caution">
    <text evidence="1">The sequence shown here is derived from an EMBL/GenBank/DDBJ whole genome shotgun (WGS) entry which is preliminary data.</text>
</comment>
<proteinExistence type="predicted"/>